<dbReference type="OrthoDB" id="9815028at2"/>
<evidence type="ECO:0000313" key="7">
    <source>
        <dbReference type="EMBL" id="APZ90472.1"/>
    </source>
</evidence>
<evidence type="ECO:0000256" key="2">
    <source>
        <dbReference type="ARBA" id="ARBA00009773"/>
    </source>
</evidence>
<keyword evidence="5 6" id="KW-0472">Membrane</keyword>
<accession>A0A1P8W8U0</accession>
<evidence type="ECO:0000256" key="1">
    <source>
        <dbReference type="ARBA" id="ARBA00004141"/>
    </source>
</evidence>
<dbReference type="STRING" id="1891926.Fuma_00047"/>
<dbReference type="AlphaFoldDB" id="A0A1P8W8U0"/>
<evidence type="ECO:0000256" key="4">
    <source>
        <dbReference type="ARBA" id="ARBA00022989"/>
    </source>
</evidence>
<evidence type="ECO:0000256" key="5">
    <source>
        <dbReference type="ARBA" id="ARBA00023136"/>
    </source>
</evidence>
<dbReference type="PANTHER" id="PTHR21716:SF4">
    <property type="entry name" value="TRANSMEMBRANE PROTEIN 245"/>
    <property type="match status" value="1"/>
</dbReference>
<sequence length="382" mass="41455">MENSTIATPQSAETSATAFGGRRKFSFYALVATVIAVGLLFYRVAQPFLLPIFIAGMLAVIFRPVHLRCTKWFGQRRHLSAGIVTATVLLLVLLPVVFGVAHAAEELFVAARTLLETDWRSHVGVERILTWVDDYVPIPDRQQWESSIVDGLRILVTETYDRSRALLANVIEFLIGLVIVALGLFYFLAEGPALLKALQRVSPLDDRDELIMFEEFDRVCRGVIVASGACAVAQGFLAFIGFAVLRIDGALLLAGLTICVSFVPLLGAALVWAGVCISLLINGDFGTAIALATYGALVVSTSDNLIRAYLIRGTVGMHPFVAFVSVVGAIRVVGIWGIFLGPIVAAFFYALLKILHQQTHPDMVIETAANSDGVETVRPLRP</sequence>
<keyword evidence="4 6" id="KW-1133">Transmembrane helix</keyword>
<feature type="transmembrane region" description="Helical" evidence="6">
    <location>
        <begin position="166"/>
        <end position="189"/>
    </location>
</feature>
<feature type="transmembrane region" description="Helical" evidence="6">
    <location>
        <begin position="279"/>
        <end position="300"/>
    </location>
</feature>
<protein>
    <submittedName>
        <fullName evidence="7">Putative inner membrane protein</fullName>
    </submittedName>
</protein>
<dbReference type="InterPro" id="IPR002549">
    <property type="entry name" value="AI-2E-like"/>
</dbReference>
<keyword evidence="8" id="KW-1185">Reference proteome</keyword>
<name>A0A1P8W8U0_9PLAN</name>
<organism evidence="7 8">
    <name type="scientific">Fuerstiella marisgermanici</name>
    <dbReference type="NCBI Taxonomy" id="1891926"/>
    <lineage>
        <taxon>Bacteria</taxon>
        <taxon>Pseudomonadati</taxon>
        <taxon>Planctomycetota</taxon>
        <taxon>Planctomycetia</taxon>
        <taxon>Planctomycetales</taxon>
        <taxon>Planctomycetaceae</taxon>
        <taxon>Fuerstiella</taxon>
    </lineage>
</organism>
<evidence type="ECO:0000256" key="6">
    <source>
        <dbReference type="SAM" id="Phobius"/>
    </source>
</evidence>
<dbReference type="GO" id="GO:0016020">
    <property type="term" value="C:membrane"/>
    <property type="evidence" value="ECO:0007669"/>
    <property type="project" value="UniProtKB-SubCell"/>
</dbReference>
<feature type="transmembrane region" description="Helical" evidence="6">
    <location>
        <begin position="222"/>
        <end position="245"/>
    </location>
</feature>
<feature type="transmembrane region" description="Helical" evidence="6">
    <location>
        <begin position="25"/>
        <end position="42"/>
    </location>
</feature>
<comment type="similarity">
    <text evidence="2">Belongs to the autoinducer-2 exporter (AI-2E) (TC 2.A.86) family.</text>
</comment>
<keyword evidence="3 6" id="KW-0812">Transmembrane</keyword>
<evidence type="ECO:0000256" key="3">
    <source>
        <dbReference type="ARBA" id="ARBA00022692"/>
    </source>
</evidence>
<dbReference type="PANTHER" id="PTHR21716">
    <property type="entry name" value="TRANSMEMBRANE PROTEIN"/>
    <property type="match status" value="1"/>
</dbReference>
<reference evidence="7 8" key="1">
    <citation type="journal article" date="2016" name="Front. Microbiol.">
        <title>Fuerstia marisgermanicae gen. nov., sp. nov., an Unusual Member of the Phylum Planctomycetes from the German Wadden Sea.</title>
        <authorList>
            <person name="Kohn T."/>
            <person name="Heuer A."/>
            <person name="Jogler M."/>
            <person name="Vollmers J."/>
            <person name="Boedeker C."/>
            <person name="Bunk B."/>
            <person name="Rast P."/>
            <person name="Borchert D."/>
            <person name="Glockner I."/>
            <person name="Freese H.M."/>
            <person name="Klenk H.P."/>
            <person name="Overmann J."/>
            <person name="Kaster A.K."/>
            <person name="Rohde M."/>
            <person name="Wiegand S."/>
            <person name="Jogler C."/>
        </authorList>
    </citation>
    <scope>NUCLEOTIDE SEQUENCE [LARGE SCALE GENOMIC DNA]</scope>
    <source>
        <strain evidence="7 8">NH11</strain>
    </source>
</reference>
<dbReference type="Pfam" id="PF01594">
    <property type="entry name" value="AI-2E_transport"/>
    <property type="match status" value="1"/>
</dbReference>
<dbReference type="KEGG" id="fmr:Fuma_00047"/>
<evidence type="ECO:0000313" key="8">
    <source>
        <dbReference type="Proteomes" id="UP000187735"/>
    </source>
</evidence>
<comment type="subcellular location">
    <subcellularLocation>
        <location evidence="1">Membrane</location>
        <topology evidence="1">Multi-pass membrane protein</topology>
    </subcellularLocation>
</comment>
<proteinExistence type="inferred from homology"/>
<feature type="transmembrane region" description="Helical" evidence="6">
    <location>
        <begin position="320"/>
        <end position="352"/>
    </location>
</feature>
<gene>
    <name evidence="7" type="ORF">Fuma_00047</name>
</gene>
<feature type="transmembrane region" description="Helical" evidence="6">
    <location>
        <begin position="79"/>
        <end position="104"/>
    </location>
</feature>
<feature type="transmembrane region" description="Helical" evidence="6">
    <location>
        <begin position="251"/>
        <end position="272"/>
    </location>
</feature>
<feature type="transmembrane region" description="Helical" evidence="6">
    <location>
        <begin position="48"/>
        <end position="67"/>
    </location>
</feature>
<dbReference type="RefSeq" id="WP_158520812.1">
    <property type="nucleotide sequence ID" value="NZ_CP017641.1"/>
</dbReference>
<dbReference type="Proteomes" id="UP000187735">
    <property type="component" value="Chromosome"/>
</dbReference>
<dbReference type="EMBL" id="CP017641">
    <property type="protein sequence ID" value="APZ90472.1"/>
    <property type="molecule type" value="Genomic_DNA"/>
</dbReference>